<dbReference type="AlphaFoldDB" id="A0A1E3B313"/>
<gene>
    <name evidence="3" type="ORF">SI65_09255</name>
</gene>
<evidence type="ECO:0000256" key="1">
    <source>
        <dbReference type="SAM" id="MobiDB-lite"/>
    </source>
</evidence>
<name>A0A1E3B313_ASPCR</name>
<sequence>MSRISNDDQFQFLISCIRHSNNGKIDYTEVAKECSIVSRGAAVKRYSRLMKAHGINTGGDINTTTSTSTPTGSTNTTPKKPKTNGKRKTTADSETETESNGKAKASKRGKKDRAVESAEKVVKKAGLDTVKEDEDAEEKIQGETEDSE</sequence>
<dbReference type="STRING" id="573508.A0A1E3B313"/>
<keyword evidence="4" id="KW-1185">Reference proteome</keyword>
<evidence type="ECO:0000313" key="4">
    <source>
        <dbReference type="Proteomes" id="UP000094569"/>
    </source>
</evidence>
<feature type="domain" description="Myb-like DNA-binding" evidence="2">
    <location>
        <begin position="6"/>
        <end position="54"/>
    </location>
</feature>
<feature type="compositionally biased region" description="Basic residues" evidence="1">
    <location>
        <begin position="79"/>
        <end position="88"/>
    </location>
</feature>
<feature type="compositionally biased region" description="Low complexity" evidence="1">
    <location>
        <begin position="62"/>
        <end position="78"/>
    </location>
</feature>
<proteinExistence type="predicted"/>
<comment type="caution">
    <text evidence="3">The sequence shown here is derived from an EMBL/GenBank/DDBJ whole genome shotgun (WGS) entry which is preliminary data.</text>
</comment>
<dbReference type="Pfam" id="PF22980">
    <property type="entry name" value="Myb_DNA-bind_8"/>
    <property type="match status" value="1"/>
</dbReference>
<dbReference type="OrthoDB" id="5353914at2759"/>
<dbReference type="Proteomes" id="UP000094569">
    <property type="component" value="Unassembled WGS sequence"/>
</dbReference>
<dbReference type="EMBL" id="JXNT01000017">
    <property type="protein sequence ID" value="ODM15314.1"/>
    <property type="molecule type" value="Genomic_DNA"/>
</dbReference>
<organism evidence="3 4">
    <name type="scientific">Aspergillus cristatus</name>
    <name type="common">Chinese Fuzhuan brick tea-fermentation fungus</name>
    <name type="synonym">Eurotium cristatum</name>
    <dbReference type="NCBI Taxonomy" id="573508"/>
    <lineage>
        <taxon>Eukaryota</taxon>
        <taxon>Fungi</taxon>
        <taxon>Dikarya</taxon>
        <taxon>Ascomycota</taxon>
        <taxon>Pezizomycotina</taxon>
        <taxon>Eurotiomycetes</taxon>
        <taxon>Eurotiomycetidae</taxon>
        <taxon>Eurotiales</taxon>
        <taxon>Aspergillaceae</taxon>
        <taxon>Aspergillus</taxon>
        <taxon>Aspergillus subgen. Aspergillus</taxon>
    </lineage>
</organism>
<reference evidence="3 4" key="1">
    <citation type="journal article" date="2016" name="BMC Genomics">
        <title>Comparative genomic and transcriptomic analyses of the Fuzhuan brick tea-fermentation fungus Aspergillus cristatus.</title>
        <authorList>
            <person name="Ge Y."/>
            <person name="Wang Y."/>
            <person name="Liu Y."/>
            <person name="Tan Y."/>
            <person name="Ren X."/>
            <person name="Zhang X."/>
            <person name="Hyde K.D."/>
            <person name="Liu Y."/>
            <person name="Liu Z."/>
        </authorList>
    </citation>
    <scope>NUCLEOTIDE SEQUENCE [LARGE SCALE GENOMIC DNA]</scope>
    <source>
        <strain evidence="3 4">GZAAS20.1005</strain>
    </source>
</reference>
<dbReference type="InterPro" id="IPR054505">
    <property type="entry name" value="Myb_DNA-bind_8"/>
</dbReference>
<protein>
    <recommendedName>
        <fullName evidence="2">Myb-like DNA-binding domain-containing protein</fullName>
    </recommendedName>
</protein>
<feature type="region of interest" description="Disordered" evidence="1">
    <location>
        <begin position="53"/>
        <end position="148"/>
    </location>
</feature>
<accession>A0A1E3B313</accession>
<dbReference type="VEuPathDB" id="FungiDB:SI65_09255"/>
<feature type="compositionally biased region" description="Basic and acidic residues" evidence="1">
    <location>
        <begin position="112"/>
        <end position="130"/>
    </location>
</feature>
<feature type="compositionally biased region" description="Acidic residues" evidence="1">
    <location>
        <begin position="131"/>
        <end position="148"/>
    </location>
</feature>
<evidence type="ECO:0000313" key="3">
    <source>
        <dbReference type="EMBL" id="ODM15314.1"/>
    </source>
</evidence>
<evidence type="ECO:0000259" key="2">
    <source>
        <dbReference type="Pfam" id="PF22980"/>
    </source>
</evidence>